<reference evidence="1" key="1">
    <citation type="journal article" date="2014" name="Int. J. Syst. Evol. Microbiol.">
        <title>Complete genome sequence of Corynebacterium casei LMG S-19264T (=DSM 44701T), isolated from a smear-ripened cheese.</title>
        <authorList>
            <consortium name="US DOE Joint Genome Institute (JGI-PGF)"/>
            <person name="Walter F."/>
            <person name="Albersmeier A."/>
            <person name="Kalinowski J."/>
            <person name="Ruckert C."/>
        </authorList>
    </citation>
    <scope>NUCLEOTIDE SEQUENCE</scope>
    <source>
        <strain evidence="1">CGMCC 1.15343</strain>
    </source>
</reference>
<dbReference type="Proteomes" id="UP000651668">
    <property type="component" value="Unassembled WGS sequence"/>
</dbReference>
<organism evidence="1 2">
    <name type="scientific">Pedobacter quisquiliarum</name>
    <dbReference type="NCBI Taxonomy" id="1834438"/>
    <lineage>
        <taxon>Bacteria</taxon>
        <taxon>Pseudomonadati</taxon>
        <taxon>Bacteroidota</taxon>
        <taxon>Sphingobacteriia</taxon>
        <taxon>Sphingobacteriales</taxon>
        <taxon>Sphingobacteriaceae</taxon>
        <taxon>Pedobacter</taxon>
    </lineage>
</organism>
<dbReference type="RefSeq" id="WP_188627315.1">
    <property type="nucleotide sequence ID" value="NZ_BMIL01000008.1"/>
</dbReference>
<reference evidence="1" key="2">
    <citation type="submission" date="2020-09" db="EMBL/GenBank/DDBJ databases">
        <authorList>
            <person name="Sun Q."/>
            <person name="Zhou Y."/>
        </authorList>
    </citation>
    <scope>NUCLEOTIDE SEQUENCE</scope>
    <source>
        <strain evidence="1">CGMCC 1.15343</strain>
    </source>
</reference>
<evidence type="ECO:0000313" key="1">
    <source>
        <dbReference type="EMBL" id="GGC71035.1"/>
    </source>
</evidence>
<gene>
    <name evidence="1" type="ORF">GCM10011387_25650</name>
</gene>
<protein>
    <submittedName>
        <fullName evidence="1">Uncharacterized protein</fullName>
    </submittedName>
</protein>
<sequence>MPNAITDGGKAFVEEMLLLQFDQVAGDEALQKLLLWRLTEQRNSLQKLVEAQEANGEILLKSITDPHFQDRSTQFRAIAALLIGGTYYLDLYAAVNGSVFCGIDLATESGRNEIKKALSFLVDTTYKNL</sequence>
<name>A0A916XGX6_9SPHI</name>
<accession>A0A916XGX6</accession>
<evidence type="ECO:0000313" key="2">
    <source>
        <dbReference type="Proteomes" id="UP000651668"/>
    </source>
</evidence>
<proteinExistence type="predicted"/>
<dbReference type="EMBL" id="BMIL01000008">
    <property type="protein sequence ID" value="GGC71035.1"/>
    <property type="molecule type" value="Genomic_DNA"/>
</dbReference>
<comment type="caution">
    <text evidence="1">The sequence shown here is derived from an EMBL/GenBank/DDBJ whole genome shotgun (WGS) entry which is preliminary data.</text>
</comment>
<dbReference type="AlphaFoldDB" id="A0A916XGX6"/>
<keyword evidence="2" id="KW-1185">Reference proteome</keyword>